<gene>
    <name evidence="8" type="primary">greA</name>
    <name evidence="12" type="ORF">AVDCRST_MAG56-4629</name>
</gene>
<protein>
    <recommendedName>
        <fullName evidence="2 8">Transcription elongation factor GreA</fullName>
    </recommendedName>
    <alternativeName>
        <fullName evidence="7 8">Transcript cleavage factor GreA</fullName>
    </alternativeName>
</protein>
<evidence type="ECO:0000256" key="6">
    <source>
        <dbReference type="ARBA" id="ARBA00024916"/>
    </source>
</evidence>
<dbReference type="FunFam" id="3.10.50.30:FF:000001">
    <property type="entry name" value="Transcription elongation factor GreA"/>
    <property type="match status" value="1"/>
</dbReference>
<dbReference type="SUPFAM" id="SSF46557">
    <property type="entry name" value="GreA transcript cleavage protein, N-terminal domain"/>
    <property type="match status" value="1"/>
</dbReference>
<dbReference type="PANTHER" id="PTHR30437">
    <property type="entry name" value="TRANSCRIPTION ELONGATION FACTOR GREA"/>
    <property type="match status" value="1"/>
</dbReference>
<feature type="domain" description="Transcription elongation factor GreA/GreB N-terminal" evidence="11">
    <location>
        <begin position="10"/>
        <end position="78"/>
    </location>
</feature>
<dbReference type="InterPro" id="IPR023459">
    <property type="entry name" value="Tscrpt_elong_fac_GreA/B_fam"/>
</dbReference>
<dbReference type="GO" id="GO:0003677">
    <property type="term" value="F:DNA binding"/>
    <property type="evidence" value="ECO:0007669"/>
    <property type="project" value="UniProtKB-UniRule"/>
</dbReference>
<sequence length="161" mass="17531">MNDKMAKISYYTEEGLNKLKEELNELRIRGRADIARQIAEARDKGDLSENAEYDAAKDAQGLLELKIAKLEEVVANARLVDESSIDASQVAILSTVKIKNKKNGATVKYTLVSEEEADLKVGKISIQSPIGKGLLGKKVGQVATVIAPGGQMEFEVVEISR</sequence>
<evidence type="ECO:0000256" key="4">
    <source>
        <dbReference type="ARBA" id="ARBA00023125"/>
    </source>
</evidence>
<dbReference type="InterPro" id="IPR036805">
    <property type="entry name" value="Tscrpt_elong_fac_GreA/B_N_sf"/>
</dbReference>
<evidence type="ECO:0000256" key="1">
    <source>
        <dbReference type="ARBA" id="ARBA00008213"/>
    </source>
</evidence>
<dbReference type="InterPro" id="IPR028624">
    <property type="entry name" value="Tscrpt_elong_fac_GreA/B"/>
</dbReference>
<dbReference type="InterPro" id="IPR022691">
    <property type="entry name" value="Tscrpt_elong_fac_GreA/B_N"/>
</dbReference>
<dbReference type="HAMAP" id="MF_00105">
    <property type="entry name" value="GreA_GreB"/>
    <property type="match status" value="1"/>
</dbReference>
<keyword evidence="4 8" id="KW-0238">DNA-binding</keyword>
<dbReference type="NCBIfam" id="TIGR01462">
    <property type="entry name" value="greA"/>
    <property type="match status" value="1"/>
</dbReference>
<dbReference type="NCBIfam" id="NF001263">
    <property type="entry name" value="PRK00226.1-4"/>
    <property type="match status" value="1"/>
</dbReference>
<evidence type="ECO:0000256" key="5">
    <source>
        <dbReference type="ARBA" id="ARBA00023163"/>
    </source>
</evidence>
<dbReference type="PROSITE" id="PS00829">
    <property type="entry name" value="GREAB_1"/>
    <property type="match status" value="1"/>
</dbReference>
<dbReference type="GO" id="GO:0070063">
    <property type="term" value="F:RNA polymerase binding"/>
    <property type="evidence" value="ECO:0007669"/>
    <property type="project" value="InterPro"/>
</dbReference>
<proteinExistence type="inferred from homology"/>
<name>A0A6J4JZI1_9SPHI</name>
<keyword evidence="12" id="KW-0648">Protein biosynthesis</keyword>
<keyword evidence="5 8" id="KW-0804">Transcription</keyword>
<dbReference type="GO" id="GO:0032784">
    <property type="term" value="P:regulation of DNA-templated transcription elongation"/>
    <property type="evidence" value="ECO:0007669"/>
    <property type="project" value="UniProtKB-UniRule"/>
</dbReference>
<dbReference type="EMBL" id="CADCTQ010000386">
    <property type="protein sequence ID" value="CAA9291655.1"/>
    <property type="molecule type" value="Genomic_DNA"/>
</dbReference>
<keyword evidence="12" id="KW-0251">Elongation factor</keyword>
<dbReference type="Pfam" id="PF01272">
    <property type="entry name" value="GreA_GreB"/>
    <property type="match status" value="1"/>
</dbReference>
<dbReference type="InterPro" id="IPR018151">
    <property type="entry name" value="TF_GreA/GreB_CS"/>
</dbReference>
<evidence type="ECO:0000256" key="2">
    <source>
        <dbReference type="ARBA" id="ARBA00013729"/>
    </source>
</evidence>
<dbReference type="PIRSF" id="PIRSF006092">
    <property type="entry name" value="GreA_GreB"/>
    <property type="match status" value="1"/>
</dbReference>
<evidence type="ECO:0000313" key="12">
    <source>
        <dbReference type="EMBL" id="CAA9291655.1"/>
    </source>
</evidence>
<dbReference type="PANTHER" id="PTHR30437:SF4">
    <property type="entry name" value="TRANSCRIPTION ELONGATION FACTOR GREA"/>
    <property type="match status" value="1"/>
</dbReference>
<accession>A0A6J4JZI1</accession>
<evidence type="ECO:0000256" key="9">
    <source>
        <dbReference type="RuleBase" id="RU000556"/>
    </source>
</evidence>
<dbReference type="Pfam" id="PF03449">
    <property type="entry name" value="GreA_GreB_N"/>
    <property type="match status" value="1"/>
</dbReference>
<dbReference type="GO" id="GO:0003746">
    <property type="term" value="F:translation elongation factor activity"/>
    <property type="evidence" value="ECO:0007669"/>
    <property type="project" value="UniProtKB-KW"/>
</dbReference>
<dbReference type="InterPro" id="IPR006359">
    <property type="entry name" value="Tscrpt_elong_fac_GreA"/>
</dbReference>
<feature type="domain" description="Transcription elongation factor GreA/GreB C-terminal" evidence="10">
    <location>
        <begin position="88"/>
        <end position="160"/>
    </location>
</feature>
<evidence type="ECO:0000256" key="3">
    <source>
        <dbReference type="ARBA" id="ARBA00023015"/>
    </source>
</evidence>
<reference evidence="12" key="1">
    <citation type="submission" date="2020-02" db="EMBL/GenBank/DDBJ databases">
        <authorList>
            <person name="Meier V. D."/>
        </authorList>
    </citation>
    <scope>NUCLEOTIDE SEQUENCE</scope>
    <source>
        <strain evidence="12">AVDCRST_MAG56</strain>
    </source>
</reference>
<comment type="function">
    <text evidence="6 8 9">Necessary for efficient RNA polymerase transcription elongation past template-encoded arresting sites. The arresting sites in DNA have the property of trapping a certain fraction of elongating RNA polymerases that pass through, resulting in locked ternary complexes. Cleavage of the nascent transcript by cleavage factors such as GreA or GreB allows the resumption of elongation from the new 3'terminus. GreA releases sequences of 2 to 3 nucleotides.</text>
</comment>
<evidence type="ECO:0000256" key="7">
    <source>
        <dbReference type="ARBA" id="ARBA00030776"/>
    </source>
</evidence>
<dbReference type="SUPFAM" id="SSF54534">
    <property type="entry name" value="FKBP-like"/>
    <property type="match status" value="1"/>
</dbReference>
<dbReference type="InterPro" id="IPR001437">
    <property type="entry name" value="Tscrpt_elong_fac_GreA/B_C"/>
</dbReference>
<evidence type="ECO:0000256" key="8">
    <source>
        <dbReference type="HAMAP-Rule" id="MF_00105"/>
    </source>
</evidence>
<evidence type="ECO:0000259" key="10">
    <source>
        <dbReference type="Pfam" id="PF01272"/>
    </source>
</evidence>
<evidence type="ECO:0000259" key="11">
    <source>
        <dbReference type="Pfam" id="PF03449"/>
    </source>
</evidence>
<dbReference type="Gene3D" id="1.10.287.180">
    <property type="entry name" value="Transcription elongation factor, GreA/GreB, N-terminal domain"/>
    <property type="match status" value="1"/>
</dbReference>
<dbReference type="GO" id="GO:0006354">
    <property type="term" value="P:DNA-templated transcription elongation"/>
    <property type="evidence" value="ECO:0007669"/>
    <property type="project" value="TreeGrafter"/>
</dbReference>
<keyword evidence="3 8" id="KW-0805">Transcription regulation</keyword>
<dbReference type="FunFam" id="1.10.287.180:FF:000001">
    <property type="entry name" value="Transcription elongation factor GreA"/>
    <property type="match status" value="1"/>
</dbReference>
<dbReference type="Gene3D" id="3.10.50.30">
    <property type="entry name" value="Transcription elongation factor, GreA/GreB, C-terminal domain"/>
    <property type="match status" value="1"/>
</dbReference>
<comment type="similarity">
    <text evidence="1 8 9">Belongs to the GreA/GreB family.</text>
</comment>
<dbReference type="InterPro" id="IPR036953">
    <property type="entry name" value="GreA/GreB_C_sf"/>
</dbReference>
<organism evidence="12">
    <name type="scientific">uncultured Cytophagales bacterium</name>
    <dbReference type="NCBI Taxonomy" id="158755"/>
    <lineage>
        <taxon>Bacteria</taxon>
        <taxon>Pseudomonadati</taxon>
        <taxon>Bacteroidota</taxon>
        <taxon>Sphingobacteriia</taxon>
        <taxon>Sphingobacteriales</taxon>
        <taxon>environmental samples</taxon>
    </lineage>
</organism>
<dbReference type="AlphaFoldDB" id="A0A6J4JZI1"/>